<evidence type="ECO:0000313" key="1">
    <source>
        <dbReference type="EMBL" id="EFC40860.1"/>
    </source>
</evidence>
<dbReference type="InterPro" id="IPR001611">
    <property type="entry name" value="Leu-rich_rpt"/>
</dbReference>
<dbReference type="InterPro" id="IPR032675">
    <property type="entry name" value="LRR_dom_sf"/>
</dbReference>
<evidence type="ECO:0008006" key="3">
    <source>
        <dbReference type="Google" id="ProtNLM"/>
    </source>
</evidence>
<protein>
    <recommendedName>
        <fullName evidence="3">LRR_RI domain-containing protein</fullName>
    </recommendedName>
</protein>
<proteinExistence type="predicted"/>
<sequence>MITFAHTKKKNLLNFNGPSVERLLKKIDQKLAHETSSNNLKRLKKLLVRKRTLQKNRRNIFEKCPPKFDQQDEPMISHNSTSSYQFYDDICYEILSFIDDWKLILLTCSLISKQWLNVVRERVKLCVEFKNPIVSKKTIKLMMNRECLEQFESMNVRGISRLQFYKIFEKTKQLTKLDIGKSIIWLEGFKSITELKHLNSLDMNNMVFMEKESKLELLESISQLHQLTCLNISSNNVGFNTFKPIGNVKQLTYLDVSWNYISDEGAKVLSQLSQLTHLNVNCTIIGIEGAKYISKLTKLRTLIAARNNFWIEGCQYFSEMEQLTALDVSHNSIGNTGIKYLSKMKQLTELNINDNAINQFGTEESKLIRELSQLTKLSISSNNIGIEGVTAISTMSQLRTLNIFFNRIGLAGAKLISGMQNLTVLDICNNDIGTNGAKEISKMKQLTKLDIARNMIGNEGAKALKSMKQLKSLRNTFNNIIWNDDEDLSLGEIL</sequence>
<evidence type="ECO:0000313" key="2">
    <source>
        <dbReference type="Proteomes" id="UP000006671"/>
    </source>
</evidence>
<dbReference type="Pfam" id="PF13855">
    <property type="entry name" value="LRR_8"/>
    <property type="match status" value="1"/>
</dbReference>
<dbReference type="GeneID" id="8859274"/>
<dbReference type="AlphaFoldDB" id="D2VQE8"/>
<dbReference type="Proteomes" id="UP000006671">
    <property type="component" value="Unassembled WGS sequence"/>
</dbReference>
<dbReference type="Gene3D" id="3.80.10.10">
    <property type="entry name" value="Ribonuclease Inhibitor"/>
    <property type="match status" value="2"/>
</dbReference>
<organism evidence="2">
    <name type="scientific">Naegleria gruberi</name>
    <name type="common">Amoeba</name>
    <dbReference type="NCBI Taxonomy" id="5762"/>
    <lineage>
        <taxon>Eukaryota</taxon>
        <taxon>Discoba</taxon>
        <taxon>Heterolobosea</taxon>
        <taxon>Tetramitia</taxon>
        <taxon>Eutetramitia</taxon>
        <taxon>Vahlkampfiidae</taxon>
        <taxon>Naegleria</taxon>
    </lineage>
</organism>
<dbReference type="EMBL" id="GG738889">
    <property type="protein sequence ID" value="EFC40860.1"/>
    <property type="molecule type" value="Genomic_DNA"/>
</dbReference>
<dbReference type="SMART" id="SM00368">
    <property type="entry name" value="LRR_RI"/>
    <property type="match status" value="4"/>
</dbReference>
<dbReference type="PANTHER" id="PTHR45752:SF195">
    <property type="entry name" value="LEUCINE-RICH REPEAT (LRR) FAMILY PROTEIN-RELATED"/>
    <property type="match status" value="1"/>
</dbReference>
<gene>
    <name evidence="1" type="ORF">NAEGRDRAFT_58930</name>
</gene>
<reference evidence="1 2" key="1">
    <citation type="journal article" date="2010" name="Cell">
        <title>The genome of Naegleria gruberi illuminates early eukaryotic versatility.</title>
        <authorList>
            <person name="Fritz-Laylin L.K."/>
            <person name="Prochnik S.E."/>
            <person name="Ginger M.L."/>
            <person name="Dacks J.B."/>
            <person name="Carpenter M.L."/>
            <person name="Field M.C."/>
            <person name="Kuo A."/>
            <person name="Paredez A."/>
            <person name="Chapman J."/>
            <person name="Pham J."/>
            <person name="Shu S."/>
            <person name="Neupane R."/>
            <person name="Cipriano M."/>
            <person name="Mancuso J."/>
            <person name="Tu H."/>
            <person name="Salamov A."/>
            <person name="Lindquist E."/>
            <person name="Shapiro H."/>
            <person name="Lucas S."/>
            <person name="Grigoriev I.V."/>
            <person name="Cande W.Z."/>
            <person name="Fulton C."/>
            <person name="Rokhsar D.S."/>
            <person name="Dawson S.C."/>
        </authorList>
    </citation>
    <scope>NUCLEOTIDE SEQUENCE [LARGE SCALE GENOMIC DNA]</scope>
    <source>
        <strain evidence="1 2">NEG-M</strain>
    </source>
</reference>
<dbReference type="SMART" id="SM00365">
    <property type="entry name" value="LRR_SD22"/>
    <property type="match status" value="3"/>
</dbReference>
<dbReference type="VEuPathDB" id="AmoebaDB:NAEGRDRAFT_58930"/>
<dbReference type="InParanoid" id="D2VQE8"/>
<dbReference type="InterPro" id="IPR050715">
    <property type="entry name" value="LRR-SigEffector_domain"/>
</dbReference>
<dbReference type="SUPFAM" id="SSF52047">
    <property type="entry name" value="RNI-like"/>
    <property type="match status" value="1"/>
</dbReference>
<dbReference type="eggNOG" id="KOG4308">
    <property type="taxonomic scope" value="Eukaryota"/>
</dbReference>
<dbReference type="KEGG" id="ngr:NAEGRDRAFT_58930"/>
<dbReference type="Pfam" id="PF13516">
    <property type="entry name" value="LRR_6"/>
    <property type="match status" value="3"/>
</dbReference>
<keyword evidence="2" id="KW-1185">Reference proteome</keyword>
<dbReference type="RefSeq" id="XP_002673604.1">
    <property type="nucleotide sequence ID" value="XM_002673558.1"/>
</dbReference>
<name>D2VQE8_NAEGR</name>
<accession>D2VQE8</accession>
<dbReference type="PANTHER" id="PTHR45752">
    <property type="entry name" value="LEUCINE-RICH REPEAT-CONTAINING"/>
    <property type="match status" value="1"/>
</dbReference>
<dbReference type="OrthoDB" id="676979at2759"/>